<name>A0A0G0ZL07_UNCKA</name>
<proteinExistence type="predicted"/>
<protein>
    <submittedName>
        <fullName evidence="1">Uncharacterized protein</fullName>
    </submittedName>
</protein>
<sequence length="111" mass="12493">MYTGNKVGDTKGETGMPPLCINIPEVLKEFGKVCQQKPKPVRKGDRVMVDGVLCVFDVESASQFNNLLADYRACKNIPAKTSILLRSLESPAMYQMKARWVWEAVNVDQRE</sequence>
<evidence type="ECO:0000313" key="1">
    <source>
        <dbReference type="EMBL" id="KKS22731.1"/>
    </source>
</evidence>
<dbReference type="EMBL" id="LCCA01000003">
    <property type="protein sequence ID" value="KKS22731.1"/>
    <property type="molecule type" value="Genomic_DNA"/>
</dbReference>
<evidence type="ECO:0000313" key="2">
    <source>
        <dbReference type="Proteomes" id="UP000034920"/>
    </source>
</evidence>
<comment type="caution">
    <text evidence="1">The sequence shown here is derived from an EMBL/GenBank/DDBJ whole genome shotgun (WGS) entry which is preliminary data.</text>
</comment>
<dbReference type="AlphaFoldDB" id="A0A0G0ZL07"/>
<gene>
    <name evidence="1" type="ORF">UU80_C0003G0031</name>
</gene>
<accession>A0A0G0ZL07</accession>
<dbReference type="Proteomes" id="UP000034920">
    <property type="component" value="Unassembled WGS sequence"/>
</dbReference>
<reference evidence="1 2" key="1">
    <citation type="journal article" date="2015" name="Nature">
        <title>rRNA introns, odd ribosomes, and small enigmatic genomes across a large radiation of phyla.</title>
        <authorList>
            <person name="Brown C.T."/>
            <person name="Hug L.A."/>
            <person name="Thomas B.C."/>
            <person name="Sharon I."/>
            <person name="Castelle C.J."/>
            <person name="Singh A."/>
            <person name="Wilkins M.J."/>
            <person name="Williams K.H."/>
            <person name="Banfield J.F."/>
        </authorList>
    </citation>
    <scope>NUCLEOTIDE SEQUENCE [LARGE SCALE GENOMIC DNA]</scope>
</reference>
<organism evidence="1 2">
    <name type="scientific">candidate division WWE3 bacterium GW2011_GWA1_41_8</name>
    <dbReference type="NCBI Taxonomy" id="1619103"/>
    <lineage>
        <taxon>Bacteria</taxon>
        <taxon>Katanobacteria</taxon>
    </lineage>
</organism>
<dbReference type="STRING" id="1619103.UU80_C0003G0031"/>